<dbReference type="Pfam" id="PF06580">
    <property type="entry name" value="His_kinase"/>
    <property type="match status" value="1"/>
</dbReference>
<feature type="transmembrane region" description="Helical" evidence="3">
    <location>
        <begin position="28"/>
        <end position="46"/>
    </location>
</feature>
<dbReference type="AlphaFoldDB" id="A0A239KFS5"/>
<name>A0A239KFS5_9BURK</name>
<feature type="transmembrane region" description="Helical" evidence="3">
    <location>
        <begin position="52"/>
        <end position="76"/>
    </location>
</feature>
<sequence>MTTTSSFSLRAVFDANLPELARQLPRNLLVGLAIDFVCALVVTYVLRASSFVVSLVFSMCIGLLAQLLIDGGRLLFWGCKRPAGVPFMLLLAAAGPVAYFGGTSLGYLLLNPYYSDLRLSLASHRTSLLVLTLLACFIGSWLFWSRSRMAELAARAEATEKRALLAQLQLLQAQIEPHMLFNTLANLQALIDIDTARAQQMLDQLIVYLRATLASSRADTVTLAEEFRLLEAYLSLMAVRMGTRLAYSLDLPAELAARRIPPMLLQPLVENAIRHGLEPKVGAGRVDISAAVDGPNLRLTVADTGLGLQAAGATRGSGIGLDNVRERLRALAGGGAGLTLQPNAPEGTRATITLPL</sequence>
<dbReference type="SUPFAM" id="SSF55874">
    <property type="entry name" value="ATPase domain of HSP90 chaperone/DNA topoisomerase II/histidine kinase"/>
    <property type="match status" value="1"/>
</dbReference>
<organism evidence="5 6">
    <name type="scientific">Noviherbaspirillum humi</name>
    <dbReference type="NCBI Taxonomy" id="1688639"/>
    <lineage>
        <taxon>Bacteria</taxon>
        <taxon>Pseudomonadati</taxon>
        <taxon>Pseudomonadota</taxon>
        <taxon>Betaproteobacteria</taxon>
        <taxon>Burkholderiales</taxon>
        <taxon>Oxalobacteraceae</taxon>
        <taxon>Noviherbaspirillum</taxon>
    </lineage>
</organism>
<dbReference type="RefSeq" id="WP_089400880.1">
    <property type="nucleotide sequence ID" value="NZ_FZOT01000015.1"/>
</dbReference>
<dbReference type="Gene3D" id="3.30.565.10">
    <property type="entry name" value="Histidine kinase-like ATPase, C-terminal domain"/>
    <property type="match status" value="1"/>
</dbReference>
<dbReference type="GO" id="GO:0016020">
    <property type="term" value="C:membrane"/>
    <property type="evidence" value="ECO:0007669"/>
    <property type="project" value="InterPro"/>
</dbReference>
<dbReference type="InterPro" id="IPR004358">
    <property type="entry name" value="Sig_transdc_His_kin-like_C"/>
</dbReference>
<feature type="transmembrane region" description="Helical" evidence="3">
    <location>
        <begin position="88"/>
        <end position="110"/>
    </location>
</feature>
<dbReference type="PANTHER" id="PTHR34220">
    <property type="entry name" value="SENSOR HISTIDINE KINASE YPDA"/>
    <property type="match status" value="1"/>
</dbReference>
<evidence type="ECO:0000313" key="6">
    <source>
        <dbReference type="Proteomes" id="UP000198284"/>
    </source>
</evidence>
<dbReference type="PRINTS" id="PR00344">
    <property type="entry name" value="BCTRLSENSOR"/>
</dbReference>
<dbReference type="EC" id="2.7.13.3" evidence="2"/>
<evidence type="ECO:0000256" key="1">
    <source>
        <dbReference type="ARBA" id="ARBA00000085"/>
    </source>
</evidence>
<protein>
    <recommendedName>
        <fullName evidence="2">histidine kinase</fullName>
        <ecNumber evidence="2">2.7.13.3</ecNumber>
    </recommendedName>
</protein>
<dbReference type="InterPro" id="IPR050640">
    <property type="entry name" value="Bact_2-comp_sensor_kinase"/>
</dbReference>
<dbReference type="PANTHER" id="PTHR34220:SF9">
    <property type="entry name" value="SIGNAL TRANSDUCTION HISTIDINE KINASE INTERNAL REGION DOMAIN-CONTAINING PROTEIN"/>
    <property type="match status" value="1"/>
</dbReference>
<dbReference type="InterPro" id="IPR036890">
    <property type="entry name" value="HATPase_C_sf"/>
</dbReference>
<feature type="transmembrane region" description="Helical" evidence="3">
    <location>
        <begin position="122"/>
        <end position="144"/>
    </location>
</feature>
<keyword evidence="3" id="KW-1133">Transmembrane helix</keyword>
<accession>A0A239KFS5</accession>
<evidence type="ECO:0000256" key="3">
    <source>
        <dbReference type="SAM" id="Phobius"/>
    </source>
</evidence>
<dbReference type="Proteomes" id="UP000198284">
    <property type="component" value="Unassembled WGS sequence"/>
</dbReference>
<comment type="catalytic activity">
    <reaction evidence="1">
        <text>ATP + protein L-histidine = ADP + protein N-phospho-L-histidine.</text>
        <dbReference type="EC" id="2.7.13.3"/>
    </reaction>
</comment>
<dbReference type="InterPro" id="IPR005467">
    <property type="entry name" value="His_kinase_dom"/>
</dbReference>
<keyword evidence="3" id="KW-0812">Transmembrane</keyword>
<evidence type="ECO:0000256" key="2">
    <source>
        <dbReference type="ARBA" id="ARBA00012438"/>
    </source>
</evidence>
<dbReference type="Pfam" id="PF02518">
    <property type="entry name" value="HATPase_c"/>
    <property type="match status" value="1"/>
</dbReference>
<keyword evidence="5" id="KW-0808">Transferase</keyword>
<dbReference type="OrthoDB" id="2514702at2"/>
<keyword evidence="5" id="KW-0418">Kinase</keyword>
<gene>
    <name evidence="5" type="ORF">SAMN06265795_115139</name>
</gene>
<keyword evidence="6" id="KW-1185">Reference proteome</keyword>
<reference evidence="5 6" key="1">
    <citation type="submission" date="2017-06" db="EMBL/GenBank/DDBJ databases">
        <authorList>
            <person name="Kim H.J."/>
            <person name="Triplett B.A."/>
        </authorList>
    </citation>
    <scope>NUCLEOTIDE SEQUENCE [LARGE SCALE GENOMIC DNA]</scope>
    <source>
        <strain evidence="5 6">U15</strain>
    </source>
</reference>
<evidence type="ECO:0000259" key="4">
    <source>
        <dbReference type="PROSITE" id="PS50109"/>
    </source>
</evidence>
<dbReference type="SMART" id="SM00387">
    <property type="entry name" value="HATPase_c"/>
    <property type="match status" value="1"/>
</dbReference>
<dbReference type="InterPro" id="IPR010559">
    <property type="entry name" value="Sig_transdc_His_kin_internal"/>
</dbReference>
<dbReference type="EMBL" id="FZOT01000015">
    <property type="protein sequence ID" value="SNT16562.1"/>
    <property type="molecule type" value="Genomic_DNA"/>
</dbReference>
<proteinExistence type="predicted"/>
<dbReference type="InterPro" id="IPR003594">
    <property type="entry name" value="HATPase_dom"/>
</dbReference>
<evidence type="ECO:0000313" key="5">
    <source>
        <dbReference type="EMBL" id="SNT16562.1"/>
    </source>
</evidence>
<dbReference type="GO" id="GO:0000155">
    <property type="term" value="F:phosphorelay sensor kinase activity"/>
    <property type="evidence" value="ECO:0007669"/>
    <property type="project" value="InterPro"/>
</dbReference>
<dbReference type="PROSITE" id="PS50109">
    <property type="entry name" value="HIS_KIN"/>
    <property type="match status" value="1"/>
</dbReference>
<feature type="domain" description="Histidine kinase" evidence="4">
    <location>
        <begin position="264"/>
        <end position="356"/>
    </location>
</feature>
<keyword evidence="3" id="KW-0472">Membrane</keyword>